<accession>A0ABM5KEE9</accession>
<comment type="similarity">
    <text evidence="6 7">Belongs to the peptidase S1 family. CLIP subfamily.</text>
</comment>
<keyword evidence="12" id="KW-1185">Reference proteome</keyword>
<dbReference type="SUPFAM" id="SSF50494">
    <property type="entry name" value="Trypsin-like serine proteases"/>
    <property type="match status" value="1"/>
</dbReference>
<dbReference type="InterPro" id="IPR001314">
    <property type="entry name" value="Peptidase_S1A"/>
</dbReference>
<dbReference type="PROSITE" id="PS00134">
    <property type="entry name" value="TRYPSIN_HIS"/>
    <property type="match status" value="1"/>
</dbReference>
<dbReference type="InterPro" id="IPR001254">
    <property type="entry name" value="Trypsin_dom"/>
</dbReference>
<feature type="domain" description="Peptidase S1" evidence="9">
    <location>
        <begin position="140"/>
        <end position="387"/>
    </location>
</feature>
<protein>
    <recommendedName>
        <fullName evidence="7">CLIP domain-containing serine protease</fullName>
        <ecNumber evidence="7">3.4.21.-</ecNumber>
    </recommendedName>
</protein>
<dbReference type="PANTHER" id="PTHR24256">
    <property type="entry name" value="TRYPTASE-RELATED"/>
    <property type="match status" value="1"/>
</dbReference>
<comment type="domain">
    <text evidence="7">The clip domain consists of 35-55 residues which are 'knitted' together usually by 3 conserved disulfide bonds forming a clip-like compact structure.</text>
</comment>
<evidence type="ECO:0000256" key="2">
    <source>
        <dbReference type="ARBA" id="ARBA00022729"/>
    </source>
</evidence>
<evidence type="ECO:0000256" key="3">
    <source>
        <dbReference type="ARBA" id="ARBA00022801"/>
    </source>
</evidence>
<feature type="transmembrane region" description="Helical" evidence="8">
    <location>
        <begin position="7"/>
        <end position="28"/>
    </location>
</feature>
<evidence type="ECO:0000256" key="6">
    <source>
        <dbReference type="ARBA" id="ARBA00024195"/>
    </source>
</evidence>
<keyword evidence="8" id="KW-0472">Membrane</keyword>
<dbReference type="GeneID" id="114339165"/>
<evidence type="ECO:0000313" key="12">
    <source>
        <dbReference type="Proteomes" id="UP001652700"/>
    </source>
</evidence>
<dbReference type="InterPro" id="IPR051487">
    <property type="entry name" value="Ser/Thr_Proteases_Immune/Dev"/>
</dbReference>
<dbReference type="SMART" id="SM00680">
    <property type="entry name" value="CLIP"/>
    <property type="match status" value="1"/>
</dbReference>
<sequence>MMEFRVYLYLIFCFYFVAVAGGKLFLYFPTITCTASKGDLCIPIRQCPYFNDLLNNNPIPRPRNVITAIRENQCGFKGNTPYVCCSRPTTLPPETTTEYKMVSPYSTHLSDRFSDSLTKHYNYRLLPQNICGVVSTGSRITNGQTAGLNEYPWMALIFYNSSDGIIDFRCGGSVINDRYVLTAAHCVSDPSVIGVRLGEYNVQTQIDCSPTTNYCAPPTQDFQIEKIIIHPAYNSKTFSDDIALIKLKGSANFDLDNVKPICLPVDSTLTSRSAIVAGWGVTEDGYKSQVLLQVRIPVLPLQECQKIYDNFAKITSNQICAGGSNGRDSCGGDSGGPLKEIGEVNGKMKFIQHGIVSFGPRNCGTERRPGIYTKVSSYMRWILDNLEEY</sequence>
<dbReference type="CDD" id="cd00190">
    <property type="entry name" value="Tryp_SPc"/>
    <property type="match status" value="1"/>
</dbReference>
<evidence type="ECO:0000256" key="4">
    <source>
        <dbReference type="ARBA" id="ARBA00022825"/>
    </source>
</evidence>
<reference evidence="11" key="1">
    <citation type="submission" date="2025-05" db="UniProtKB">
        <authorList>
            <consortium name="EnsemblMetazoa"/>
        </authorList>
    </citation>
    <scope>IDENTIFICATION</scope>
</reference>
<dbReference type="Gene3D" id="3.30.1640.30">
    <property type="match status" value="1"/>
</dbReference>
<dbReference type="InterPro" id="IPR043504">
    <property type="entry name" value="Peptidase_S1_PA_chymotrypsin"/>
</dbReference>
<dbReference type="InterPro" id="IPR009003">
    <property type="entry name" value="Peptidase_S1_PA"/>
</dbReference>
<keyword evidence="4 7" id="KW-0720">Serine protease</keyword>
<dbReference type="PROSITE" id="PS51888">
    <property type="entry name" value="CLIP"/>
    <property type="match status" value="1"/>
</dbReference>
<evidence type="ECO:0000256" key="7">
    <source>
        <dbReference type="RuleBase" id="RU366078"/>
    </source>
</evidence>
<keyword evidence="2" id="KW-0732">Signal</keyword>
<evidence type="ECO:0000256" key="8">
    <source>
        <dbReference type="SAM" id="Phobius"/>
    </source>
</evidence>
<comment type="subcellular location">
    <subcellularLocation>
        <location evidence="7">Secreted</location>
    </subcellularLocation>
</comment>
<dbReference type="Pfam" id="PF12032">
    <property type="entry name" value="CLIP"/>
    <property type="match status" value="1"/>
</dbReference>
<keyword evidence="8" id="KW-1133">Transmembrane helix</keyword>
<dbReference type="RefSeq" id="XP_050508538.1">
    <property type="nucleotide sequence ID" value="XM_050652581.1"/>
</dbReference>
<dbReference type="InterPro" id="IPR022700">
    <property type="entry name" value="CLIP"/>
</dbReference>
<keyword evidence="7" id="KW-0964">Secreted</keyword>
<dbReference type="Pfam" id="PF00089">
    <property type="entry name" value="Trypsin"/>
    <property type="match status" value="1"/>
</dbReference>
<proteinExistence type="inferred from homology"/>
<dbReference type="SMART" id="SM00020">
    <property type="entry name" value="Tryp_SPc"/>
    <property type="match status" value="1"/>
</dbReference>
<evidence type="ECO:0000259" key="9">
    <source>
        <dbReference type="PROSITE" id="PS50240"/>
    </source>
</evidence>
<evidence type="ECO:0000313" key="11">
    <source>
        <dbReference type="EnsemblMetazoa" id="XP_050508538.1"/>
    </source>
</evidence>
<keyword evidence="8" id="KW-0812">Transmembrane</keyword>
<dbReference type="Gene3D" id="2.40.10.10">
    <property type="entry name" value="Trypsin-like serine proteases"/>
    <property type="match status" value="2"/>
</dbReference>
<dbReference type="PROSITE" id="PS50240">
    <property type="entry name" value="TRYPSIN_DOM"/>
    <property type="match status" value="1"/>
</dbReference>
<evidence type="ECO:0000256" key="1">
    <source>
        <dbReference type="ARBA" id="ARBA00022670"/>
    </source>
</evidence>
<dbReference type="InterPro" id="IPR038565">
    <property type="entry name" value="CLIP_sf"/>
</dbReference>
<dbReference type="InterPro" id="IPR018114">
    <property type="entry name" value="TRYPSIN_HIS"/>
</dbReference>
<organism evidence="11 12">
    <name type="scientific">Diabrotica virgifera virgifera</name>
    <name type="common">western corn rootworm</name>
    <dbReference type="NCBI Taxonomy" id="50390"/>
    <lineage>
        <taxon>Eukaryota</taxon>
        <taxon>Metazoa</taxon>
        <taxon>Ecdysozoa</taxon>
        <taxon>Arthropoda</taxon>
        <taxon>Hexapoda</taxon>
        <taxon>Insecta</taxon>
        <taxon>Pterygota</taxon>
        <taxon>Neoptera</taxon>
        <taxon>Endopterygota</taxon>
        <taxon>Coleoptera</taxon>
        <taxon>Polyphaga</taxon>
        <taxon>Cucujiformia</taxon>
        <taxon>Chrysomeloidea</taxon>
        <taxon>Chrysomelidae</taxon>
        <taxon>Galerucinae</taxon>
        <taxon>Diabroticina</taxon>
        <taxon>Diabroticites</taxon>
        <taxon>Diabrotica</taxon>
    </lineage>
</organism>
<feature type="domain" description="Clip" evidence="10">
    <location>
        <begin position="32"/>
        <end position="85"/>
    </location>
</feature>
<evidence type="ECO:0000256" key="5">
    <source>
        <dbReference type="ARBA" id="ARBA00023157"/>
    </source>
</evidence>
<keyword evidence="5" id="KW-1015">Disulfide bond</keyword>
<dbReference type="EC" id="3.4.21.-" evidence="7"/>
<keyword evidence="3 7" id="KW-0378">Hydrolase</keyword>
<keyword evidence="1 7" id="KW-0645">Protease</keyword>
<name>A0ABM5KEE9_DIAVI</name>
<evidence type="ECO:0000259" key="10">
    <source>
        <dbReference type="PROSITE" id="PS51888"/>
    </source>
</evidence>
<dbReference type="Proteomes" id="UP001652700">
    <property type="component" value="Unplaced"/>
</dbReference>
<dbReference type="PRINTS" id="PR00722">
    <property type="entry name" value="CHYMOTRYPSIN"/>
</dbReference>
<dbReference type="EnsemblMetazoa" id="XM_050652581.1">
    <property type="protein sequence ID" value="XP_050508538.1"/>
    <property type="gene ID" value="LOC114339165"/>
</dbReference>